<keyword evidence="2" id="KW-1185">Reference proteome</keyword>
<gene>
    <name evidence="1" type="ORF">GN277_02525</name>
</gene>
<comment type="caution">
    <text evidence="1">The sequence shown here is derived from an EMBL/GenBank/DDBJ whole genome shotgun (WGS) entry which is preliminary data.</text>
</comment>
<proteinExistence type="predicted"/>
<evidence type="ECO:0000313" key="1">
    <source>
        <dbReference type="EMBL" id="MXP74335.1"/>
    </source>
</evidence>
<dbReference type="RefSeq" id="WP_159749552.1">
    <property type="nucleotide sequence ID" value="NZ_CASZNZ010000144.1"/>
</dbReference>
<dbReference type="EMBL" id="WUQX01000001">
    <property type="protein sequence ID" value="MXP74335.1"/>
    <property type="molecule type" value="Genomic_DNA"/>
</dbReference>
<reference evidence="1 2" key="1">
    <citation type="submission" date="2019-12" db="EMBL/GenBank/DDBJ databases">
        <title>Sporaefaciens musculi gen. nov., sp. nov., a novel bacterium isolated from the caecum of an obese mouse.</title>
        <authorList>
            <person name="Rasmussen T.S."/>
            <person name="Streidl T."/>
            <person name="Hitch T.C.A."/>
            <person name="Wortmann E."/>
            <person name="Deptula P."/>
            <person name="Hansen M."/>
            <person name="Nielsen D.S."/>
            <person name="Clavel T."/>
            <person name="Vogensen F.K."/>
        </authorList>
    </citation>
    <scope>NUCLEOTIDE SEQUENCE [LARGE SCALE GENOMIC DNA]</scope>
    <source>
        <strain evidence="1 2">WCA-9-b2</strain>
    </source>
</reference>
<name>A0A7X3SHF4_9FIRM</name>
<protein>
    <submittedName>
        <fullName evidence="1">Uncharacterized protein</fullName>
    </submittedName>
</protein>
<dbReference type="AlphaFoldDB" id="A0A7X3SHF4"/>
<sequence>MKKKKWILLTPLVILLLAFCLEEAKPYEIFSSTVESSPNLTENEITLVVHSLLPIDTDELAKEFIENHMLLNGGRPNQYFELELYRTSLHYKLGKIYDTILCNEKGERVSEVQF</sequence>
<dbReference type="Proteomes" id="UP000460412">
    <property type="component" value="Unassembled WGS sequence"/>
</dbReference>
<organism evidence="1 2">
    <name type="scientific">Sporofaciens musculi</name>
    <dbReference type="NCBI Taxonomy" id="2681861"/>
    <lineage>
        <taxon>Bacteria</taxon>
        <taxon>Bacillati</taxon>
        <taxon>Bacillota</taxon>
        <taxon>Clostridia</taxon>
        <taxon>Lachnospirales</taxon>
        <taxon>Lachnospiraceae</taxon>
        <taxon>Sporofaciens</taxon>
    </lineage>
</organism>
<accession>A0A7X3SHF4</accession>
<evidence type="ECO:0000313" key="2">
    <source>
        <dbReference type="Proteomes" id="UP000460412"/>
    </source>
</evidence>